<dbReference type="Gene3D" id="3.20.20.80">
    <property type="entry name" value="Glycosidases"/>
    <property type="match status" value="1"/>
</dbReference>
<dbReference type="PANTHER" id="PTHR10066:SF67">
    <property type="entry name" value="BETA-GLUCURONIDASE"/>
    <property type="match status" value="1"/>
</dbReference>
<dbReference type="PRINTS" id="PR00132">
    <property type="entry name" value="GLHYDRLASE2"/>
</dbReference>
<dbReference type="InterPro" id="IPR036156">
    <property type="entry name" value="Beta-gal/glucu_dom_sf"/>
</dbReference>
<organism evidence="11">
    <name type="scientific">Paenibacillus sp. BIHB 4019</name>
    <dbReference type="NCBI Taxonomy" id="1870819"/>
    <lineage>
        <taxon>Bacteria</taxon>
        <taxon>Bacillati</taxon>
        <taxon>Bacillota</taxon>
        <taxon>Bacilli</taxon>
        <taxon>Bacillales</taxon>
        <taxon>Paenibacillaceae</taxon>
        <taxon>Paenibacillus</taxon>
    </lineage>
</organism>
<sequence length="603" mass="67889">MSRLFQTNTIRKVRELGGMWDFVTVPDGEIQLEALEYRYKLAVPGCWETHPELLTYSGRGVYRTKVTVEKRTSLRLIFKGVSHTANVFFDGKPVARHYNAYTAFDAVIRDVEAGTHELAVLVDNSFSEASSLHVPNDYYTYGGIIRPVMLEEIQELFVERLSFTPLKGLTAKSETKTEIGAETGSEMEAESESEAGQQSVGSWQADIRACIRYPALSKKHTQVQLTAKLTALISGQTLELGSVSLQPGETATVGGVFSIDQVQSWSQENPALYLLQVLLQIEGQAAPVDDLVERVGFRTVTTERGRIQLNGEDIVLQGFNRHEDHPLTGSSFPLPLMAQDLQLMLDMGANAVRTSHYPNDERFLDLCDEHGVLIWEENHARGLSIEQMRNPNFIWQCEQVNREMVEQHYNHPSIVIWAILNECASDLEEGRVHYKRQLEQIRALDSSRPLTFASHHREKEICFDLADIVSCNLYPGWYGDEDPGELCDAARGWADAAGGAGKPMIMSEFGGDGHYGLRDPNRVRGTEERQADIIEANLQAYTSREYMSGMFIWQFCDCRVTEGTGWLLARAGTQNSKGIVDRYRRPKLAYEVVKKYFRGKASL</sequence>
<dbReference type="EMBL" id="CP016808">
    <property type="protein sequence ID" value="ANY68104.1"/>
    <property type="molecule type" value="Genomic_DNA"/>
</dbReference>
<dbReference type="PANTHER" id="PTHR10066">
    <property type="entry name" value="BETA-GLUCURONIDASE"/>
    <property type="match status" value="1"/>
</dbReference>
<dbReference type="AlphaFoldDB" id="A0A1B2DK47"/>
<dbReference type="GO" id="GO:0004566">
    <property type="term" value="F:beta-glucuronidase activity"/>
    <property type="evidence" value="ECO:0007669"/>
    <property type="project" value="UniProtKB-EC"/>
</dbReference>
<evidence type="ECO:0000259" key="10">
    <source>
        <dbReference type="Pfam" id="PF02837"/>
    </source>
</evidence>
<feature type="domain" description="Glycosyl hydrolases family 2 sugar binding" evidence="10">
    <location>
        <begin position="50"/>
        <end position="150"/>
    </location>
</feature>
<evidence type="ECO:0000259" key="9">
    <source>
        <dbReference type="Pfam" id="PF02836"/>
    </source>
</evidence>
<dbReference type="Pfam" id="PF02837">
    <property type="entry name" value="Glyco_hydro_2_N"/>
    <property type="match status" value="1"/>
</dbReference>
<evidence type="ECO:0000256" key="7">
    <source>
        <dbReference type="SAM" id="MobiDB-lite"/>
    </source>
</evidence>
<protein>
    <recommendedName>
        <fullName evidence="3">Beta-glucuronidase</fullName>
        <ecNumber evidence="2">3.2.1.31</ecNumber>
    </recommendedName>
</protein>
<feature type="domain" description="Glycoside hydrolase family 2 immunoglobulin-like beta-sandwich" evidence="8">
    <location>
        <begin position="213"/>
        <end position="298"/>
    </location>
</feature>
<dbReference type="GO" id="GO:0005975">
    <property type="term" value="P:carbohydrate metabolic process"/>
    <property type="evidence" value="ECO:0007669"/>
    <property type="project" value="InterPro"/>
</dbReference>
<feature type="region of interest" description="Disordered" evidence="7">
    <location>
        <begin position="174"/>
        <end position="200"/>
    </location>
</feature>
<dbReference type="GO" id="GO:0019391">
    <property type="term" value="P:glucuronoside catabolic process"/>
    <property type="evidence" value="ECO:0007669"/>
    <property type="project" value="TreeGrafter"/>
</dbReference>
<reference evidence="11" key="1">
    <citation type="submission" date="2016-08" db="EMBL/GenBank/DDBJ databases">
        <title>Complete Genome Seqeunce of Paenibacillus sp. BIHB 4019 from tea rhizoplane.</title>
        <authorList>
            <person name="Thakur R."/>
            <person name="Swarnkar M.K."/>
            <person name="Gulati A."/>
        </authorList>
    </citation>
    <scope>NUCLEOTIDE SEQUENCE [LARGE SCALE GENOMIC DNA]</scope>
    <source>
        <strain evidence="11">BIHB4019</strain>
    </source>
</reference>
<proteinExistence type="inferred from homology"/>
<gene>
    <name evidence="11" type="ORF">BBD42_17690</name>
</gene>
<comment type="similarity">
    <text evidence="1 6">Belongs to the glycosyl hydrolase 2 family.</text>
</comment>
<dbReference type="Pfam" id="PF02836">
    <property type="entry name" value="Glyco_hydro_2_C"/>
    <property type="match status" value="1"/>
</dbReference>
<dbReference type="SUPFAM" id="SSF51445">
    <property type="entry name" value="(Trans)glycosidases"/>
    <property type="match status" value="1"/>
</dbReference>
<dbReference type="SUPFAM" id="SSF49785">
    <property type="entry name" value="Galactose-binding domain-like"/>
    <property type="match status" value="1"/>
</dbReference>
<evidence type="ECO:0000256" key="4">
    <source>
        <dbReference type="ARBA" id="ARBA00022801"/>
    </source>
</evidence>
<dbReference type="InterPro" id="IPR008979">
    <property type="entry name" value="Galactose-bd-like_sf"/>
</dbReference>
<dbReference type="InterPro" id="IPR023230">
    <property type="entry name" value="Glyco_hydro_2_CS"/>
</dbReference>
<dbReference type="InterPro" id="IPR006104">
    <property type="entry name" value="Glyco_hydro_2_N"/>
</dbReference>
<dbReference type="InterPro" id="IPR017853">
    <property type="entry name" value="GH"/>
</dbReference>
<dbReference type="InterPro" id="IPR006103">
    <property type="entry name" value="Glyco_hydro_2_cat"/>
</dbReference>
<evidence type="ECO:0000256" key="3">
    <source>
        <dbReference type="ARBA" id="ARBA00016205"/>
    </source>
</evidence>
<accession>A0A1B2DK47</accession>
<keyword evidence="4 6" id="KW-0378">Hydrolase</keyword>
<dbReference type="Pfam" id="PF00703">
    <property type="entry name" value="Glyco_hydro_2"/>
    <property type="match status" value="1"/>
</dbReference>
<evidence type="ECO:0000259" key="8">
    <source>
        <dbReference type="Pfam" id="PF00703"/>
    </source>
</evidence>
<dbReference type="GO" id="GO:0030246">
    <property type="term" value="F:carbohydrate binding"/>
    <property type="evidence" value="ECO:0007669"/>
    <property type="project" value="TreeGrafter"/>
</dbReference>
<dbReference type="EC" id="3.2.1.31" evidence="2"/>
<evidence type="ECO:0000256" key="5">
    <source>
        <dbReference type="ARBA" id="ARBA00023295"/>
    </source>
</evidence>
<evidence type="ECO:0000313" key="11">
    <source>
        <dbReference type="EMBL" id="ANY68104.1"/>
    </source>
</evidence>
<dbReference type="Gene3D" id="2.60.40.10">
    <property type="entry name" value="Immunoglobulins"/>
    <property type="match status" value="1"/>
</dbReference>
<keyword evidence="5 6" id="KW-0326">Glycosidase</keyword>
<dbReference type="InterPro" id="IPR006101">
    <property type="entry name" value="Glyco_hydro_2"/>
</dbReference>
<dbReference type="InterPro" id="IPR013783">
    <property type="entry name" value="Ig-like_fold"/>
</dbReference>
<evidence type="ECO:0000256" key="1">
    <source>
        <dbReference type="ARBA" id="ARBA00007401"/>
    </source>
</evidence>
<evidence type="ECO:0000256" key="6">
    <source>
        <dbReference type="RuleBase" id="RU361154"/>
    </source>
</evidence>
<dbReference type="Gene3D" id="2.60.120.260">
    <property type="entry name" value="Galactose-binding domain-like"/>
    <property type="match status" value="1"/>
</dbReference>
<feature type="domain" description="Glycoside hydrolase family 2 catalytic" evidence="9">
    <location>
        <begin position="303"/>
        <end position="597"/>
    </location>
</feature>
<name>A0A1B2DK47_9BACL</name>
<dbReference type="PROSITE" id="PS00719">
    <property type="entry name" value="GLYCOSYL_HYDROL_F2_1"/>
    <property type="match status" value="1"/>
</dbReference>
<dbReference type="SUPFAM" id="SSF49303">
    <property type="entry name" value="beta-Galactosidase/glucuronidase domain"/>
    <property type="match status" value="1"/>
</dbReference>
<evidence type="ECO:0000256" key="2">
    <source>
        <dbReference type="ARBA" id="ARBA00012761"/>
    </source>
</evidence>
<dbReference type="InterPro" id="IPR006102">
    <property type="entry name" value="Ig-like_GH2"/>
</dbReference>
<dbReference type="RefSeq" id="WP_099519259.1">
    <property type="nucleotide sequence ID" value="NZ_CP016808.1"/>
</dbReference>